<evidence type="ECO:0000259" key="2">
    <source>
        <dbReference type="PROSITE" id="PS50943"/>
    </source>
</evidence>
<dbReference type="PROSITE" id="PS50943">
    <property type="entry name" value="HTH_CROC1"/>
    <property type="match status" value="1"/>
</dbReference>
<dbReference type="SUPFAM" id="SSF47413">
    <property type="entry name" value="lambda repressor-like DNA-binding domains"/>
    <property type="match status" value="1"/>
</dbReference>
<dbReference type="AlphaFoldDB" id="A0A4R6RVD2"/>
<keyword evidence="1" id="KW-0238">DNA-binding</keyword>
<gene>
    <name evidence="3" type="ORF">EDF62_2394</name>
</gene>
<dbReference type="Pfam" id="PF01381">
    <property type="entry name" value="HTH_3"/>
    <property type="match status" value="1"/>
</dbReference>
<name>A0A4R6RVD2_9MICO</name>
<dbReference type="CDD" id="cd00093">
    <property type="entry name" value="HTH_XRE"/>
    <property type="match status" value="1"/>
</dbReference>
<dbReference type="InterPro" id="IPR010982">
    <property type="entry name" value="Lambda_DNA-bd_dom_sf"/>
</dbReference>
<dbReference type="GO" id="GO:0003677">
    <property type="term" value="F:DNA binding"/>
    <property type="evidence" value="ECO:0007669"/>
    <property type="project" value="UniProtKB-KW"/>
</dbReference>
<dbReference type="SMART" id="SM00530">
    <property type="entry name" value="HTH_XRE"/>
    <property type="match status" value="1"/>
</dbReference>
<organism evidence="3 4">
    <name type="scientific">Leucobacter luti</name>
    <dbReference type="NCBI Taxonomy" id="340320"/>
    <lineage>
        <taxon>Bacteria</taxon>
        <taxon>Bacillati</taxon>
        <taxon>Actinomycetota</taxon>
        <taxon>Actinomycetes</taxon>
        <taxon>Micrococcales</taxon>
        <taxon>Microbacteriaceae</taxon>
        <taxon>Leucobacter</taxon>
    </lineage>
</organism>
<dbReference type="GO" id="GO:0005829">
    <property type="term" value="C:cytosol"/>
    <property type="evidence" value="ECO:0007669"/>
    <property type="project" value="TreeGrafter"/>
</dbReference>
<dbReference type="EMBL" id="SNYA01000006">
    <property type="protein sequence ID" value="TDP90744.1"/>
    <property type="molecule type" value="Genomic_DNA"/>
</dbReference>
<proteinExistence type="predicted"/>
<dbReference type="RefSeq" id="WP_133617177.1">
    <property type="nucleotide sequence ID" value="NZ_CP080492.1"/>
</dbReference>
<keyword evidence="4" id="KW-1185">Reference proteome</keyword>
<dbReference type="OrthoDB" id="4990661at2"/>
<evidence type="ECO:0000313" key="3">
    <source>
        <dbReference type="EMBL" id="TDP90744.1"/>
    </source>
</evidence>
<comment type="caution">
    <text evidence="3">The sequence shown here is derived from an EMBL/GenBank/DDBJ whole genome shotgun (WGS) entry which is preliminary data.</text>
</comment>
<dbReference type="Gene3D" id="1.10.260.40">
    <property type="entry name" value="lambda repressor-like DNA-binding domains"/>
    <property type="match status" value="1"/>
</dbReference>
<accession>A0A4R6RVD2</accession>
<evidence type="ECO:0000313" key="4">
    <source>
        <dbReference type="Proteomes" id="UP000295601"/>
    </source>
</evidence>
<sequence length="107" mass="11671">MARIHSAAALKIGQRIREARERLGISLEDFGELSQVSWTSIGRIERGAQSPNAETLVRLATALDVDPGSFLSGVTADDYGRRLHRVTARDLINARAEALDDPRESAS</sequence>
<protein>
    <submittedName>
        <fullName evidence="3">Helix-turn-helix protein</fullName>
    </submittedName>
</protein>
<reference evidence="3 4" key="1">
    <citation type="submission" date="2019-03" db="EMBL/GenBank/DDBJ databases">
        <title>Genomic analyses of the natural microbiome of Caenorhabditis elegans.</title>
        <authorList>
            <person name="Samuel B."/>
        </authorList>
    </citation>
    <scope>NUCLEOTIDE SEQUENCE [LARGE SCALE GENOMIC DNA]</scope>
    <source>
        <strain evidence="3 4">JUb18</strain>
    </source>
</reference>
<dbReference type="PANTHER" id="PTHR46797">
    <property type="entry name" value="HTH-TYPE TRANSCRIPTIONAL REGULATOR"/>
    <property type="match status" value="1"/>
</dbReference>
<dbReference type="GO" id="GO:0003700">
    <property type="term" value="F:DNA-binding transcription factor activity"/>
    <property type="evidence" value="ECO:0007669"/>
    <property type="project" value="TreeGrafter"/>
</dbReference>
<dbReference type="InterPro" id="IPR001387">
    <property type="entry name" value="Cro/C1-type_HTH"/>
</dbReference>
<dbReference type="InterPro" id="IPR050807">
    <property type="entry name" value="TransReg_Diox_bact_type"/>
</dbReference>
<feature type="domain" description="HTH cro/C1-type" evidence="2">
    <location>
        <begin position="16"/>
        <end position="70"/>
    </location>
</feature>
<dbReference type="Proteomes" id="UP000295601">
    <property type="component" value="Unassembled WGS sequence"/>
</dbReference>
<dbReference type="PANTHER" id="PTHR46797:SF1">
    <property type="entry name" value="METHYLPHOSPHONATE SYNTHASE"/>
    <property type="match status" value="1"/>
</dbReference>
<evidence type="ECO:0000256" key="1">
    <source>
        <dbReference type="ARBA" id="ARBA00023125"/>
    </source>
</evidence>